<feature type="signal peptide" evidence="1">
    <location>
        <begin position="1"/>
        <end position="18"/>
    </location>
</feature>
<dbReference type="EMBL" id="AAMT01000004">
    <property type="protein sequence ID" value="EAQ13496.1"/>
    <property type="molecule type" value="Genomic_DNA"/>
</dbReference>
<dbReference type="AlphaFoldDB" id="A3VD85"/>
<comment type="caution">
    <text evidence="2">The sequence shown here is derived from an EMBL/GenBank/DDBJ whole genome shotgun (WGS) entry which is preliminary data.</text>
</comment>
<feature type="chain" id="PRO_5002661678" evidence="1">
    <location>
        <begin position="19"/>
        <end position="248"/>
    </location>
</feature>
<proteinExistence type="predicted"/>
<accession>A3VD85</accession>
<dbReference type="EC" id="2.4.2.14" evidence="2"/>
<keyword evidence="1" id="KW-0732">Signal</keyword>
<reference evidence="2 3" key="1">
    <citation type="journal article" date="2010" name="J. Bacteriol.">
        <title>Genome sequences of Pelagibaca bermudensis HTCC2601T and Maritimibacter alkaliphilus HTCC2654T, the type strains of two marine Roseobacter genera.</title>
        <authorList>
            <person name="Thrash J.C."/>
            <person name="Cho J.C."/>
            <person name="Ferriera S."/>
            <person name="Johnson J."/>
            <person name="Vergin K.L."/>
            <person name="Giovannoni S.J."/>
        </authorList>
    </citation>
    <scope>NUCLEOTIDE SEQUENCE [LARGE SCALE GENOMIC DNA]</scope>
    <source>
        <strain evidence="2 3">HTCC2654</strain>
    </source>
</reference>
<name>A3VD85_9RHOB</name>
<keyword evidence="2" id="KW-0328">Glycosyltransferase</keyword>
<keyword evidence="2" id="KW-0808">Transferase</keyword>
<dbReference type="Proteomes" id="UP000002931">
    <property type="component" value="Unassembled WGS sequence"/>
</dbReference>
<keyword evidence="3" id="KW-1185">Reference proteome</keyword>
<gene>
    <name evidence="2" type="ORF">RB2654_02244</name>
</gene>
<evidence type="ECO:0000256" key="1">
    <source>
        <dbReference type="SAM" id="SignalP"/>
    </source>
</evidence>
<dbReference type="HOGENOM" id="CLU_1119112_0_0_5"/>
<dbReference type="GO" id="GO:0004044">
    <property type="term" value="F:amidophosphoribosyltransferase activity"/>
    <property type="evidence" value="ECO:0007669"/>
    <property type="project" value="UniProtKB-EC"/>
</dbReference>
<protein>
    <submittedName>
        <fullName evidence="2">Amidophosphoribosyltransferase</fullName>
        <ecNumber evidence="2">2.4.2.14</ecNumber>
    </submittedName>
</protein>
<dbReference type="STRING" id="314271.RB2654_02244"/>
<evidence type="ECO:0000313" key="3">
    <source>
        <dbReference type="Proteomes" id="UP000002931"/>
    </source>
</evidence>
<sequence length="248" mass="26057">MRPLIFCAAFAAPALAAAQEVDISMTPTPWGSQVLQSDAITPIDNALPGQWRLIRVGMTDGARTLVVPVVDAQLTIGSDGSFAMDYAPARLPDGAMTESVLLELDGVEHEIAPPPDLSLPHGCPGEAQFAGRVPGLLSVAYDVDLDTYAPTEAETMTEDGDVNLDVVDDIGTILGVNLRLRMSTDREAAEKPTMTCAGAASSTTVTAGPPFGFIPGEYPYALNSTHDILVIQMPSPAGPMTTFVFTPL</sequence>
<organism evidence="2 3">
    <name type="scientific">Maritimibacter alkaliphilus HTCC2654</name>
    <dbReference type="NCBI Taxonomy" id="314271"/>
    <lineage>
        <taxon>Bacteria</taxon>
        <taxon>Pseudomonadati</taxon>
        <taxon>Pseudomonadota</taxon>
        <taxon>Alphaproteobacteria</taxon>
        <taxon>Rhodobacterales</taxon>
        <taxon>Roseobacteraceae</taxon>
        <taxon>Maritimibacter</taxon>
    </lineage>
</organism>
<evidence type="ECO:0000313" key="2">
    <source>
        <dbReference type="EMBL" id="EAQ13496.1"/>
    </source>
</evidence>